<feature type="chain" id="PRO_5001939864" description="Secretion system C-terminal sorting domain-containing protein" evidence="1">
    <location>
        <begin position="21"/>
        <end position="852"/>
    </location>
</feature>
<feature type="signal peptide" evidence="1">
    <location>
        <begin position="1"/>
        <end position="20"/>
    </location>
</feature>
<dbReference type="OrthoDB" id="9757947at2"/>
<dbReference type="SUPFAM" id="SSF50939">
    <property type="entry name" value="Sialidases"/>
    <property type="match status" value="1"/>
</dbReference>
<dbReference type="Pfam" id="PF18962">
    <property type="entry name" value="Por_Secre_tail"/>
    <property type="match status" value="1"/>
</dbReference>
<dbReference type="GO" id="GO:0010411">
    <property type="term" value="P:xyloglucan metabolic process"/>
    <property type="evidence" value="ECO:0007669"/>
    <property type="project" value="TreeGrafter"/>
</dbReference>
<dbReference type="InterPro" id="IPR036278">
    <property type="entry name" value="Sialidase_sf"/>
</dbReference>
<protein>
    <recommendedName>
        <fullName evidence="2">Secretion system C-terminal sorting domain-containing protein</fullName>
    </recommendedName>
</protein>
<accession>A0A098S4H6</accession>
<dbReference type="EMBL" id="JPOS01000038">
    <property type="protein sequence ID" value="KGE87249.1"/>
    <property type="molecule type" value="Genomic_DNA"/>
</dbReference>
<evidence type="ECO:0000313" key="3">
    <source>
        <dbReference type="EMBL" id="KGE87249.1"/>
    </source>
</evidence>
<reference evidence="3 4" key="1">
    <citation type="journal article" date="2014" name="Int. J. Syst. Evol. Microbiol.">
        <title>Phaeodactylibacter xiamenensis gen. nov., sp. nov., a member of the family Saprospiraceae isolated from the marine alga Phaeodactylum tricornutum.</title>
        <authorList>
            <person name="Chen Z.Jr."/>
            <person name="Lei X."/>
            <person name="Lai Q."/>
            <person name="Li Y."/>
            <person name="Zhang B."/>
            <person name="Zhang J."/>
            <person name="Zhang H."/>
            <person name="Yang L."/>
            <person name="Zheng W."/>
            <person name="Tian Y."/>
            <person name="Yu Z."/>
            <person name="Xu H.Jr."/>
            <person name="Zheng T."/>
        </authorList>
    </citation>
    <scope>NUCLEOTIDE SEQUENCE [LARGE SCALE GENOMIC DNA]</scope>
    <source>
        <strain evidence="3 4">KD52</strain>
    </source>
</reference>
<dbReference type="InterPro" id="IPR052025">
    <property type="entry name" value="Xyloglucanase_GH74"/>
</dbReference>
<dbReference type="SUPFAM" id="SSF110296">
    <property type="entry name" value="Oligoxyloglucan reducing end-specific cellobiohydrolase"/>
    <property type="match status" value="2"/>
</dbReference>
<dbReference type="InterPro" id="IPR015943">
    <property type="entry name" value="WD40/YVTN_repeat-like_dom_sf"/>
</dbReference>
<name>A0A098S4H6_9BACT</name>
<sequence length="852" mass="91769">MGNLLAFSRLLLIFSISLSACTGVQQTEPYEEKESGAALAMEEWGRVRSYPDGKIQMRNLAIAHEAQQTLLEFRGNSAEWEPLGPKNFGGRTLCLAFHPNNPDIIYAGSASGGLWKSTSAGVGVEAWERVALGHPVLGVSSIAINPDNPEEMYIGTGEVYNYTVAMPGVSDRLTRGSYGMGILKTTDGGLTWEKSLDWSYEEMRGVWDVLINPQNTNTVWATTTEGTYRSLDAGQTWSLVHDFPMGMDLNLHPADTAVLFATYGGYESPQAGIFRSSDGGASFQPVPGLPTDYSGKAMLSISPSNPEIIYISLADAFESRGLYKSEDGGNNWGLINTDDIARFQGWYSHDVAVKPDNPNTIIYTGVDLFKSVDGGATVAQKAFWFKWFFGQTPVGGPEGPFDYVHADIHAAYYSPFDNNTVFVATDGGVFVSEDNGESWSGRNGGYQTQQFYAKFSSSLTNPNLAIGGLQDNATAVYLGDDSWYRVIGGDGMCTAIDQEDNSRVYGSFQRLNIRQSFNGGLDFGPLPISSLGNEVTNFNGPFILAPQNPATIYAGAQRLHRSNNYGVNWAATSSGPVDSEYENPILTIAAAPYDQNVLLVATAPLLGGTAKVMRSSDGGSSWSPVNGLPDRVFMEITFDPATPGTVYAVCSGFGTDHAFKSEDGGLTWSSISSGLPDVPANSIVVDPEQPSDLYVGNDLGVYASFDYGQSWEWYSDGIADAVMAMHLSIGAGRKLRVATHGLGVYETDLRDIVSTEDPMASRSRLLPAFPNPADNELTVPFELGSAAQVTLRAYNGQGQLITTLLSGQYAEGKHQATVDVSGWPSGHYALVLEGTFANGQALRKVSSQVVMH</sequence>
<dbReference type="STRING" id="1524460.IX84_16520"/>
<dbReference type="RefSeq" id="WP_044222819.1">
    <property type="nucleotide sequence ID" value="NZ_JBKAGJ010000021.1"/>
</dbReference>
<gene>
    <name evidence="3" type="ORF">IX84_16520</name>
</gene>
<evidence type="ECO:0000313" key="4">
    <source>
        <dbReference type="Proteomes" id="UP000029736"/>
    </source>
</evidence>
<dbReference type="AlphaFoldDB" id="A0A098S4H6"/>
<organism evidence="3 4">
    <name type="scientific">Phaeodactylibacter xiamenensis</name>
    <dbReference type="NCBI Taxonomy" id="1524460"/>
    <lineage>
        <taxon>Bacteria</taxon>
        <taxon>Pseudomonadati</taxon>
        <taxon>Bacteroidota</taxon>
        <taxon>Saprospiria</taxon>
        <taxon>Saprospirales</taxon>
        <taxon>Haliscomenobacteraceae</taxon>
        <taxon>Phaeodactylibacter</taxon>
    </lineage>
</organism>
<dbReference type="InterPro" id="IPR026444">
    <property type="entry name" value="Secre_tail"/>
</dbReference>
<dbReference type="CDD" id="cd15482">
    <property type="entry name" value="Sialidase_non-viral"/>
    <property type="match status" value="1"/>
</dbReference>
<keyword evidence="1" id="KW-0732">Signal</keyword>
<evidence type="ECO:0000259" key="2">
    <source>
        <dbReference type="Pfam" id="PF18962"/>
    </source>
</evidence>
<keyword evidence="4" id="KW-1185">Reference proteome</keyword>
<dbReference type="Gene3D" id="2.130.10.10">
    <property type="entry name" value="YVTN repeat-like/Quinoprotein amine dehydrogenase"/>
    <property type="match status" value="3"/>
</dbReference>
<dbReference type="Proteomes" id="UP000029736">
    <property type="component" value="Unassembled WGS sequence"/>
</dbReference>
<evidence type="ECO:0000256" key="1">
    <source>
        <dbReference type="SAM" id="SignalP"/>
    </source>
</evidence>
<proteinExistence type="predicted"/>
<feature type="domain" description="Secretion system C-terminal sorting" evidence="2">
    <location>
        <begin position="769"/>
        <end position="833"/>
    </location>
</feature>
<dbReference type="PANTHER" id="PTHR43739">
    <property type="entry name" value="XYLOGLUCANASE (EUROFUNG)"/>
    <property type="match status" value="1"/>
</dbReference>
<comment type="caution">
    <text evidence="3">The sequence shown here is derived from an EMBL/GenBank/DDBJ whole genome shotgun (WGS) entry which is preliminary data.</text>
</comment>
<dbReference type="PANTHER" id="PTHR43739:SF5">
    <property type="entry name" value="EXO-ALPHA-SIALIDASE"/>
    <property type="match status" value="1"/>
</dbReference>
<dbReference type="NCBIfam" id="TIGR04183">
    <property type="entry name" value="Por_Secre_tail"/>
    <property type="match status" value="1"/>
</dbReference>